<dbReference type="GO" id="GO:0050660">
    <property type="term" value="F:flavin adenine dinucleotide binding"/>
    <property type="evidence" value="ECO:0007669"/>
    <property type="project" value="InterPro"/>
</dbReference>
<keyword evidence="18" id="KW-1185">Reference proteome</keyword>
<protein>
    <recommendedName>
        <fullName evidence="4 12">Acetolactate synthase</fullName>
        <ecNumber evidence="4 12">2.2.1.6</ecNumber>
    </recommendedName>
</protein>
<keyword evidence="7 12" id="KW-0479">Metal-binding</keyword>
<feature type="domain" description="Thiamine pyrophosphate enzyme central" evidence="14">
    <location>
        <begin position="219"/>
        <end position="354"/>
    </location>
</feature>
<comment type="pathway">
    <text evidence="2 12">Amino-acid biosynthesis; L-valine biosynthesis; L-valine from pyruvate: step 1/4.</text>
</comment>
<feature type="region of interest" description="Disordered" evidence="13">
    <location>
        <begin position="1"/>
        <end position="26"/>
    </location>
</feature>
<evidence type="ECO:0000256" key="4">
    <source>
        <dbReference type="ARBA" id="ARBA00013145"/>
    </source>
</evidence>
<evidence type="ECO:0000256" key="12">
    <source>
        <dbReference type="RuleBase" id="RU003591"/>
    </source>
</evidence>
<dbReference type="GO" id="GO:0000287">
    <property type="term" value="F:magnesium ion binding"/>
    <property type="evidence" value="ECO:0007669"/>
    <property type="project" value="UniProtKB-UniRule"/>
</dbReference>
<dbReference type="EC" id="2.2.1.6" evidence="4 12"/>
<dbReference type="InterPro" id="IPR012001">
    <property type="entry name" value="Thiamin_PyroP_enz_TPP-bd_dom"/>
</dbReference>
<dbReference type="CDD" id="cd07035">
    <property type="entry name" value="TPP_PYR_POX_like"/>
    <property type="match status" value="1"/>
</dbReference>
<dbReference type="GO" id="GO:0003984">
    <property type="term" value="F:acetolactate synthase activity"/>
    <property type="evidence" value="ECO:0007669"/>
    <property type="project" value="UniProtKB-EC"/>
</dbReference>
<gene>
    <name evidence="17" type="ORF">EYS09_09105</name>
</gene>
<dbReference type="AlphaFoldDB" id="A0A4Q9HZD1"/>
<organism evidence="17 18">
    <name type="scientific">Streptomyces kasugaensis</name>
    <dbReference type="NCBI Taxonomy" id="1946"/>
    <lineage>
        <taxon>Bacteria</taxon>
        <taxon>Bacillati</taxon>
        <taxon>Actinomycetota</taxon>
        <taxon>Actinomycetes</taxon>
        <taxon>Kitasatosporales</taxon>
        <taxon>Streptomycetaceae</taxon>
        <taxon>Streptomyces</taxon>
    </lineage>
</organism>
<evidence type="ECO:0000256" key="7">
    <source>
        <dbReference type="ARBA" id="ARBA00022723"/>
    </source>
</evidence>
<evidence type="ECO:0000256" key="11">
    <source>
        <dbReference type="ARBA" id="ARBA00048670"/>
    </source>
</evidence>
<accession>A0A4Q9HZD1</accession>
<evidence type="ECO:0000313" key="18">
    <source>
        <dbReference type="Proteomes" id="UP000292452"/>
    </source>
</evidence>
<evidence type="ECO:0000256" key="5">
    <source>
        <dbReference type="ARBA" id="ARBA00022605"/>
    </source>
</evidence>
<dbReference type="SUPFAM" id="SSF52467">
    <property type="entry name" value="DHS-like NAD/FAD-binding domain"/>
    <property type="match status" value="1"/>
</dbReference>
<feature type="domain" description="Thiamine pyrophosphate enzyme TPP-binding" evidence="15">
    <location>
        <begin position="418"/>
        <end position="584"/>
    </location>
</feature>
<dbReference type="CDD" id="cd02015">
    <property type="entry name" value="TPP_AHAS"/>
    <property type="match status" value="1"/>
</dbReference>
<keyword evidence="9 12" id="KW-0786">Thiamine pyrophosphate</keyword>
<dbReference type="PANTHER" id="PTHR18968">
    <property type="entry name" value="THIAMINE PYROPHOSPHATE ENZYMES"/>
    <property type="match status" value="1"/>
</dbReference>
<comment type="similarity">
    <text evidence="3 12">Belongs to the TPP enzyme family.</text>
</comment>
<comment type="cofactor">
    <cofactor evidence="12">
        <name>Mg(2+)</name>
        <dbReference type="ChEBI" id="CHEBI:18420"/>
    </cofactor>
    <text evidence="12">Binds 1 Mg(2+) ion per subunit.</text>
</comment>
<dbReference type="GeneID" id="97374525"/>
<dbReference type="Pfam" id="PF00205">
    <property type="entry name" value="TPP_enzyme_M"/>
    <property type="match status" value="1"/>
</dbReference>
<dbReference type="GO" id="GO:0009099">
    <property type="term" value="P:L-valine biosynthetic process"/>
    <property type="evidence" value="ECO:0007669"/>
    <property type="project" value="UniProtKB-UniPathway"/>
</dbReference>
<comment type="cofactor">
    <cofactor evidence="12">
        <name>thiamine diphosphate</name>
        <dbReference type="ChEBI" id="CHEBI:58937"/>
    </cofactor>
    <text evidence="12">Binds 1 thiamine pyrophosphate per subunit.</text>
</comment>
<keyword evidence="5 12" id="KW-0028">Amino-acid biosynthesis</keyword>
<dbReference type="UniPathway" id="UPA00049">
    <property type="reaction ID" value="UER00059"/>
</dbReference>
<sequence>MTEQAGAHHPQPRARHSGGTQQPATVEHVTGAQSLIRSLEEVGADTVFGIPGGAILPAYDPMMDSSRVRHVLVRHEQGAGHAATGYAQATGKVGVCMATSGPGATNLVTPIADAHMDSVPLVAITGQVASHTIGTDAFQEADICGITMPITKHNFLITDAAEIPRTIAEAFHIASTGRPGPVLVDIAKDALQAKTTFAWPPHTELPGYRPVTKPHAKQIREAARLIVESKRPVLYVGGGVLKAGATAELKVLAELTGAPVTTTLMALGAFPDSHPQHVGMPGMHGAVTAVTALQKSDLLITLGARFDDRVTGKLDSFAPYAKVVHADIDPAEIGKNRMADVPIVGDAREVIADLIVAVQAEHAAGHKGDHSAWWRDLDRWRETYPLGYDLPEDGSLSPQQVIERIGRLAPADTIYAAGVGQHQMWAAHFIHYEQPSTWLNSGGAGTMGYAVPAAMGAKAGRPDRTVWAIDGDGCFQMTNQELVTCALNNIPIKVAIINNGALGMVRQWQTLFYNQRYSNTVLHSGPEDGVAVDGKGSGGTRVPDFVKLAEAMGCVAMRCEDPADLDAVIAQANAINDRPVVVDFIVHEDAQVWPMVAAGTSNDEVMAARGVRPDFGDNEDD</sequence>
<evidence type="ECO:0000259" key="16">
    <source>
        <dbReference type="Pfam" id="PF02776"/>
    </source>
</evidence>
<dbReference type="InterPro" id="IPR012000">
    <property type="entry name" value="Thiamin_PyroP_enz_cen_dom"/>
</dbReference>
<evidence type="ECO:0000256" key="3">
    <source>
        <dbReference type="ARBA" id="ARBA00007812"/>
    </source>
</evidence>
<dbReference type="Pfam" id="PF02775">
    <property type="entry name" value="TPP_enzyme_C"/>
    <property type="match status" value="1"/>
</dbReference>
<dbReference type="GO" id="GO:0005948">
    <property type="term" value="C:acetolactate synthase complex"/>
    <property type="evidence" value="ECO:0007669"/>
    <property type="project" value="TreeGrafter"/>
</dbReference>
<dbReference type="InterPro" id="IPR029035">
    <property type="entry name" value="DHS-like_NAD/FAD-binding_dom"/>
</dbReference>
<reference evidence="17 18" key="1">
    <citation type="submission" date="2019-02" db="EMBL/GenBank/DDBJ databases">
        <title>Draft Genome Sequence of Streptomyces sp. AM-2504, identified by 16S rRNA comparative analysis as a Streptomyces Kasugaensis strain.</title>
        <authorList>
            <person name="Napolioni V."/>
            <person name="Giuliodori A.M."/>
            <person name="Spurio R."/>
            <person name="Fabbretti A."/>
        </authorList>
    </citation>
    <scope>NUCLEOTIDE SEQUENCE [LARGE SCALE GENOMIC DNA]</scope>
    <source>
        <strain evidence="17 18">AM-2504</strain>
    </source>
</reference>
<dbReference type="InterPro" id="IPR045229">
    <property type="entry name" value="TPP_enz"/>
</dbReference>
<dbReference type="InterPro" id="IPR039368">
    <property type="entry name" value="AHAS_TPP"/>
</dbReference>
<keyword evidence="10 12" id="KW-0100">Branched-chain amino acid biosynthesis</keyword>
<dbReference type="Gene3D" id="3.40.50.1220">
    <property type="entry name" value="TPP-binding domain"/>
    <property type="match status" value="1"/>
</dbReference>
<evidence type="ECO:0000256" key="1">
    <source>
        <dbReference type="ARBA" id="ARBA00004974"/>
    </source>
</evidence>
<keyword evidence="8 12" id="KW-0460">Magnesium</keyword>
<evidence type="ECO:0000313" key="17">
    <source>
        <dbReference type="EMBL" id="TBO59969.1"/>
    </source>
</evidence>
<dbReference type="Gene3D" id="3.40.50.970">
    <property type="match status" value="2"/>
</dbReference>
<dbReference type="RefSeq" id="WP_052856314.1">
    <property type="nucleotide sequence ID" value="NZ_SIXH01000057.1"/>
</dbReference>
<dbReference type="NCBIfam" id="NF005860">
    <property type="entry name" value="PRK07789.1"/>
    <property type="match status" value="1"/>
</dbReference>
<evidence type="ECO:0000256" key="13">
    <source>
        <dbReference type="SAM" id="MobiDB-lite"/>
    </source>
</evidence>
<dbReference type="NCBIfam" id="TIGR00118">
    <property type="entry name" value="acolac_lg"/>
    <property type="match status" value="1"/>
</dbReference>
<dbReference type="Proteomes" id="UP000292452">
    <property type="component" value="Unassembled WGS sequence"/>
</dbReference>
<evidence type="ECO:0000259" key="15">
    <source>
        <dbReference type="Pfam" id="PF02775"/>
    </source>
</evidence>
<evidence type="ECO:0000259" key="14">
    <source>
        <dbReference type="Pfam" id="PF00205"/>
    </source>
</evidence>
<dbReference type="PANTHER" id="PTHR18968:SF13">
    <property type="entry name" value="ACETOLACTATE SYNTHASE CATALYTIC SUBUNIT, MITOCHONDRIAL"/>
    <property type="match status" value="1"/>
</dbReference>
<dbReference type="InterPro" id="IPR029061">
    <property type="entry name" value="THDP-binding"/>
</dbReference>
<feature type="domain" description="Thiamine pyrophosphate enzyme N-terminal TPP-binding" evidence="16">
    <location>
        <begin position="30"/>
        <end position="144"/>
    </location>
</feature>
<dbReference type="InterPro" id="IPR011766">
    <property type="entry name" value="TPP_enzyme_TPP-bd"/>
</dbReference>
<dbReference type="InterPro" id="IPR000399">
    <property type="entry name" value="TPP-bd_CS"/>
</dbReference>
<dbReference type="FunFam" id="3.40.50.970:FF:000007">
    <property type="entry name" value="Acetolactate synthase"/>
    <property type="match status" value="1"/>
</dbReference>
<keyword evidence="6 12" id="KW-0808">Transferase</keyword>
<evidence type="ECO:0000256" key="6">
    <source>
        <dbReference type="ARBA" id="ARBA00022679"/>
    </source>
</evidence>
<evidence type="ECO:0000256" key="10">
    <source>
        <dbReference type="ARBA" id="ARBA00023304"/>
    </source>
</evidence>
<dbReference type="UniPathway" id="UPA00047">
    <property type="reaction ID" value="UER00055"/>
</dbReference>
<dbReference type="FunFam" id="3.40.50.1220:FF:000008">
    <property type="entry name" value="Acetolactate synthase"/>
    <property type="match status" value="1"/>
</dbReference>
<dbReference type="InterPro" id="IPR012846">
    <property type="entry name" value="Acetolactate_synth_lsu"/>
</dbReference>
<comment type="catalytic activity">
    <reaction evidence="11 12">
        <text>2 pyruvate + H(+) = (2S)-2-acetolactate + CO2</text>
        <dbReference type="Rhea" id="RHEA:25249"/>
        <dbReference type="ChEBI" id="CHEBI:15361"/>
        <dbReference type="ChEBI" id="CHEBI:15378"/>
        <dbReference type="ChEBI" id="CHEBI:16526"/>
        <dbReference type="ChEBI" id="CHEBI:58476"/>
        <dbReference type="EC" id="2.2.1.6"/>
    </reaction>
</comment>
<evidence type="ECO:0000256" key="8">
    <source>
        <dbReference type="ARBA" id="ARBA00022842"/>
    </source>
</evidence>
<name>A0A4Q9HZD1_STRKA</name>
<dbReference type="EMBL" id="SIXH01000057">
    <property type="protein sequence ID" value="TBO59969.1"/>
    <property type="molecule type" value="Genomic_DNA"/>
</dbReference>
<dbReference type="PROSITE" id="PS00187">
    <property type="entry name" value="TPP_ENZYMES"/>
    <property type="match status" value="1"/>
</dbReference>
<dbReference type="SUPFAM" id="SSF52518">
    <property type="entry name" value="Thiamin diphosphate-binding fold (THDP-binding)"/>
    <property type="match status" value="2"/>
</dbReference>
<comment type="pathway">
    <text evidence="1 12">Amino-acid biosynthesis; L-isoleucine biosynthesis; L-isoleucine from 2-oxobutanoate: step 1/4.</text>
</comment>
<dbReference type="GO" id="GO:0030976">
    <property type="term" value="F:thiamine pyrophosphate binding"/>
    <property type="evidence" value="ECO:0007669"/>
    <property type="project" value="UniProtKB-UniRule"/>
</dbReference>
<comment type="caution">
    <text evidence="17">The sequence shown here is derived from an EMBL/GenBank/DDBJ whole genome shotgun (WGS) entry which is preliminary data.</text>
</comment>
<dbReference type="GO" id="GO:0009097">
    <property type="term" value="P:isoleucine biosynthetic process"/>
    <property type="evidence" value="ECO:0007669"/>
    <property type="project" value="UniProtKB-UniPathway"/>
</dbReference>
<evidence type="ECO:0000256" key="9">
    <source>
        <dbReference type="ARBA" id="ARBA00023052"/>
    </source>
</evidence>
<evidence type="ECO:0000256" key="2">
    <source>
        <dbReference type="ARBA" id="ARBA00005025"/>
    </source>
</evidence>
<proteinExistence type="inferred from homology"/>
<dbReference type="Pfam" id="PF02776">
    <property type="entry name" value="TPP_enzyme_N"/>
    <property type="match status" value="1"/>
</dbReference>